<reference evidence="1" key="2">
    <citation type="submission" date="2011-02" db="EMBL/GenBank/DDBJ databases">
        <authorList>
            <person name="MacLean D."/>
        </authorList>
    </citation>
    <scope>NUCLEOTIDE SEQUENCE</scope>
</reference>
<gene>
    <name evidence="1" type="primary">AlNc14C201G8685</name>
    <name evidence="1" type="ORF">ALNC14_097710</name>
</gene>
<evidence type="ECO:0000313" key="1">
    <source>
        <dbReference type="EMBL" id="CCA23627.1"/>
    </source>
</evidence>
<dbReference type="HOGENOM" id="CLU_2854333_0_0_1"/>
<reference evidence="1" key="1">
    <citation type="journal article" date="2011" name="PLoS Biol.">
        <title>Gene gain and loss during evolution of obligate parasitism in the white rust pathogen of Arabidopsis thaliana.</title>
        <authorList>
            <person name="Kemen E."/>
            <person name="Gardiner A."/>
            <person name="Schultz-Larsen T."/>
            <person name="Kemen A.C."/>
            <person name="Balmuth A.L."/>
            <person name="Robert-Seilaniantz A."/>
            <person name="Bailey K."/>
            <person name="Holub E."/>
            <person name="Studholme D.J."/>
            <person name="Maclean D."/>
            <person name="Jones J.D."/>
        </authorList>
    </citation>
    <scope>NUCLEOTIDE SEQUENCE</scope>
</reference>
<dbReference type="AlphaFoldDB" id="F0WQL8"/>
<name>F0WQL8_9STRA</name>
<organism evidence="1">
    <name type="scientific">Albugo laibachii Nc14</name>
    <dbReference type="NCBI Taxonomy" id="890382"/>
    <lineage>
        <taxon>Eukaryota</taxon>
        <taxon>Sar</taxon>
        <taxon>Stramenopiles</taxon>
        <taxon>Oomycota</taxon>
        <taxon>Peronosporomycetes</taxon>
        <taxon>Albuginales</taxon>
        <taxon>Albuginaceae</taxon>
        <taxon>Albugo</taxon>
    </lineage>
</organism>
<accession>F0WQL8</accession>
<proteinExistence type="predicted"/>
<sequence>MRVKYSMSILFTTMSSLKAGVWEIFGSNLVQHFVFMTCDILQYKQLERLFIRTQLAGLYNLKNVSEVTAPTII</sequence>
<dbReference type="EMBL" id="FR824246">
    <property type="protein sequence ID" value="CCA23627.1"/>
    <property type="molecule type" value="Genomic_DNA"/>
</dbReference>
<protein>
    <submittedName>
        <fullName evidence="1">AlNc14C201G8685 protein</fullName>
    </submittedName>
</protein>